<gene>
    <name evidence="2" type="ORF">ACFSC9_00515</name>
</gene>
<feature type="domain" description="ORF6C" evidence="1">
    <location>
        <begin position="130"/>
        <end position="210"/>
    </location>
</feature>
<dbReference type="RefSeq" id="WP_347327412.1">
    <property type="nucleotide sequence ID" value="NZ_JBCGUH010000030.1"/>
</dbReference>
<comment type="caution">
    <text evidence="2">The sequence shown here is derived from an EMBL/GenBank/DDBJ whole genome shotgun (WGS) entry which is preliminary data.</text>
</comment>
<evidence type="ECO:0000313" key="3">
    <source>
        <dbReference type="Proteomes" id="UP001597233"/>
    </source>
</evidence>
<dbReference type="Pfam" id="PF09669">
    <property type="entry name" value="Phage_pRha"/>
    <property type="match status" value="1"/>
</dbReference>
<evidence type="ECO:0000313" key="2">
    <source>
        <dbReference type="EMBL" id="MFD1884003.1"/>
    </source>
</evidence>
<dbReference type="Proteomes" id="UP001597233">
    <property type="component" value="Unassembled WGS sequence"/>
</dbReference>
<dbReference type="EMBL" id="JBHUEH010000003">
    <property type="protein sequence ID" value="MFD1884003.1"/>
    <property type="molecule type" value="Genomic_DNA"/>
</dbReference>
<dbReference type="InterPro" id="IPR018878">
    <property type="entry name" value="ORF6C_dom"/>
</dbReference>
<accession>A0ABW4RE79</accession>
<feature type="non-terminal residue" evidence="2">
    <location>
        <position position="1"/>
    </location>
</feature>
<dbReference type="InterPro" id="IPR014054">
    <property type="entry name" value="Phage_regulatory_Rha"/>
</dbReference>
<dbReference type="Pfam" id="PF10552">
    <property type="entry name" value="ORF6C"/>
    <property type="match status" value="1"/>
</dbReference>
<name>A0ABW4RE79_9BACL</name>
<keyword evidence="3" id="KW-1185">Reference proteome</keyword>
<sequence length="213" mass="24344">GLSMEQLVYAHEGRLVTDSLRVADGFGKQHKNVKRDIRTLDVTPEFNALNFEPIKYTDGRGREQTKYLITQEGFTFLALGYKGEQASKFRELYIREFGRMATALNQAEPMTIHALAQTVKALVSGQEFLLEQIAEVEGRLESQITLNSHQQRLLQQAITERVHGLHADKVSRRYAFQQIHRDIKNKYQVSSYRDVLQRDLPPALTLVAGWIGT</sequence>
<reference evidence="3" key="1">
    <citation type="journal article" date="2019" name="Int. J. Syst. Evol. Microbiol.">
        <title>The Global Catalogue of Microorganisms (GCM) 10K type strain sequencing project: providing services to taxonomists for standard genome sequencing and annotation.</title>
        <authorList>
            <consortium name="The Broad Institute Genomics Platform"/>
            <consortium name="The Broad Institute Genome Sequencing Center for Infectious Disease"/>
            <person name="Wu L."/>
            <person name="Ma J."/>
        </authorList>
    </citation>
    <scope>NUCLEOTIDE SEQUENCE [LARGE SCALE GENOMIC DNA]</scope>
    <source>
        <strain evidence="3">CCUG 54950</strain>
    </source>
</reference>
<protein>
    <submittedName>
        <fullName evidence="2">Rha family transcriptional regulator</fullName>
    </submittedName>
</protein>
<organism evidence="2 3">
    <name type="scientific">Paenibacillus wenxiniae</name>
    <dbReference type="NCBI Taxonomy" id="1636843"/>
    <lineage>
        <taxon>Bacteria</taxon>
        <taxon>Bacillati</taxon>
        <taxon>Bacillota</taxon>
        <taxon>Bacilli</taxon>
        <taxon>Bacillales</taxon>
        <taxon>Paenibacillaceae</taxon>
        <taxon>Paenibacillus</taxon>
    </lineage>
</organism>
<evidence type="ECO:0000259" key="1">
    <source>
        <dbReference type="Pfam" id="PF10552"/>
    </source>
</evidence>
<dbReference type="NCBIfam" id="TIGR02681">
    <property type="entry name" value="phage_pRha"/>
    <property type="match status" value="1"/>
</dbReference>
<proteinExistence type="predicted"/>